<comment type="caution">
    <text evidence="7">The sequence shown here is derived from an EMBL/GenBank/DDBJ whole genome shotgun (WGS) entry which is preliminary data.</text>
</comment>
<keyword evidence="3" id="KW-0496">Mitochondrion</keyword>
<feature type="compositionally biased region" description="Basic and acidic residues" evidence="5">
    <location>
        <begin position="7"/>
        <end position="19"/>
    </location>
</feature>
<dbReference type="AlphaFoldDB" id="A0A5J5EVS1"/>
<dbReference type="InterPro" id="IPR056027">
    <property type="entry name" value="DUF7608"/>
</dbReference>
<dbReference type="InterPro" id="IPR051701">
    <property type="entry name" value="Mito_OM_Translocase_MSP1"/>
</dbReference>
<accession>A0A5J5EVS1</accession>
<gene>
    <name evidence="7" type="ORF">FN846DRAFT_1021980</name>
</gene>
<dbReference type="Pfam" id="PF17862">
    <property type="entry name" value="AAA_lid_3"/>
    <property type="match status" value="1"/>
</dbReference>
<feature type="region of interest" description="Disordered" evidence="5">
    <location>
        <begin position="154"/>
        <end position="182"/>
    </location>
</feature>
<dbReference type="InterPro" id="IPR003593">
    <property type="entry name" value="AAA+_ATPase"/>
</dbReference>
<evidence type="ECO:0000256" key="5">
    <source>
        <dbReference type="SAM" id="MobiDB-lite"/>
    </source>
</evidence>
<sequence>MASRLSRICEDKESERREATTLQHPPPLPITAENSHPPPHPSLSMQIAIRRVLPAARQRLARPQRFGPPHASTRLRLGAHQQARCISHTPVVLRSAEADEKDSSATENTDNASPPPLVENEDAGEASAAAAAAGETAFTPEVPHEDMVNSLLEAQGGGEAGGDRPPARRGRPAGAKSRTASRKVMSIPKPVLPEWFIERGVMLMEDMPSIRASSVGIYTEPPKPEKVEEAVVTQAEARSTPAVVESPVPEEATPEKIPEITASEAKPTAETEPIASESNITEPEESPKKTTERYRIHESVWNELMAYVRTGLLLPKGIFADGLAATKSHCLLHVPKDGGLYYLDAIAEKLAAEVDADLVRIDTQDVAEIAGDFLGDSRHISRSDISPVGIRSLAYDTQFTTPRGVSEDEENPEADEELYEDEEDEPMPVASSVPVQPASFSFLTSLPTQLQQLLRSGRALSIPLTPGEYPMPGAQNKDQILDRINERKLASLLEVMISAGQTKRMGQMLPAEAAAQTSKPLPNKTIIHIRDYREIERTMAGEAVLKMLHNIVQARRREGERILIMGTTSTEEDILTYSKSGVKGLQARSEEASERTVVVPPVFSKAENETFEEDRLARMREVNIRHLRDVIRRRSGGNGEAATLLVPEGWHFNPDQEIPGIDKSFWSFDRVHKVATVALGRATNLPGKLTVSDIIAAVQTIDQSDNVKFQWASQEQEYLKKRENLAGSEDTEKKSRPIPKDLTNHEKKLISGIIDPKDIHTGFSSVRAPQETLDAMKTLTSLSLVRPEAFKYGVLATDRIPGVLLYGPPGTGKTLLARAVAKESGATVLEVSGGDVFNMYVGEGEKNVKAIFSLAKKLSPCVVFIDEADAIFGSRQSFSSRSSHREIINQFLKEWADMDSTAFIMVATNRPFDLDDAILRRLPRRILIDLPTAEDRHEILKIHLASETLDETVDLKKIADDSPLYSGSDLKNLCVSAALACVKEENAQFEKTGKYPEKRILSKRHFDKAAHEITASISDDMGSLGLIRKFDEKYGERIGRKKKKNAWGFELGQSQVAQKGEGRVRVD</sequence>
<dbReference type="GO" id="GO:0005524">
    <property type="term" value="F:ATP binding"/>
    <property type="evidence" value="ECO:0007669"/>
    <property type="project" value="UniProtKB-KW"/>
</dbReference>
<dbReference type="PANTHER" id="PTHR45644">
    <property type="entry name" value="AAA ATPASE, PUTATIVE (AFU_ORTHOLOGUE AFUA_2G12920)-RELATED-RELATED"/>
    <property type="match status" value="1"/>
</dbReference>
<protein>
    <recommendedName>
        <fullName evidence="6">AAA+ ATPase domain-containing protein</fullName>
    </recommendedName>
</protein>
<evidence type="ECO:0000256" key="4">
    <source>
        <dbReference type="ARBA" id="ARBA00022840"/>
    </source>
</evidence>
<dbReference type="Pfam" id="PF00004">
    <property type="entry name" value="AAA"/>
    <property type="match status" value="1"/>
</dbReference>
<keyword evidence="8" id="KW-1185">Reference proteome</keyword>
<feature type="compositionally biased region" description="Low complexity" evidence="5">
    <location>
        <begin position="125"/>
        <end position="134"/>
    </location>
</feature>
<feature type="region of interest" description="Disordered" evidence="5">
    <location>
        <begin position="263"/>
        <end position="292"/>
    </location>
</feature>
<keyword evidence="3" id="KW-1000">Mitochondrion outer membrane</keyword>
<dbReference type="Gene3D" id="1.10.8.60">
    <property type="match status" value="1"/>
</dbReference>
<keyword evidence="2" id="KW-0547">Nucleotide-binding</keyword>
<evidence type="ECO:0000256" key="1">
    <source>
        <dbReference type="ARBA" id="ARBA00004572"/>
    </source>
</evidence>
<feature type="region of interest" description="Disordered" evidence="5">
    <location>
        <begin position="722"/>
        <end position="741"/>
    </location>
</feature>
<feature type="domain" description="AAA+ ATPase" evidence="6">
    <location>
        <begin position="799"/>
        <end position="932"/>
    </location>
</feature>
<dbReference type="Proteomes" id="UP000326924">
    <property type="component" value="Unassembled WGS sequence"/>
</dbReference>
<dbReference type="SUPFAM" id="SSF52540">
    <property type="entry name" value="P-loop containing nucleoside triphosphate hydrolases"/>
    <property type="match status" value="1"/>
</dbReference>
<evidence type="ECO:0000256" key="3">
    <source>
        <dbReference type="ARBA" id="ARBA00022787"/>
    </source>
</evidence>
<evidence type="ECO:0000313" key="7">
    <source>
        <dbReference type="EMBL" id="KAA8904827.1"/>
    </source>
</evidence>
<evidence type="ECO:0000259" key="6">
    <source>
        <dbReference type="SMART" id="SM00382"/>
    </source>
</evidence>
<comment type="subcellular location">
    <subcellularLocation>
        <location evidence="1">Mitochondrion outer membrane</location>
        <topology evidence="1">Single-pass membrane protein</topology>
    </subcellularLocation>
</comment>
<feature type="region of interest" description="Disordered" evidence="5">
    <location>
        <begin position="1"/>
        <end position="44"/>
    </location>
</feature>
<dbReference type="EMBL" id="VXIS01000104">
    <property type="protein sequence ID" value="KAA8904827.1"/>
    <property type="molecule type" value="Genomic_DNA"/>
</dbReference>
<dbReference type="OrthoDB" id="39734at2759"/>
<dbReference type="SMART" id="SM00382">
    <property type="entry name" value="AAA"/>
    <property type="match status" value="1"/>
</dbReference>
<dbReference type="PANTHER" id="PTHR45644:SF56">
    <property type="entry name" value="AAA ATPASE, PUTATIVE (AFU_ORTHOLOGUE AFUA_2G12920)-RELATED"/>
    <property type="match status" value="1"/>
</dbReference>
<feature type="region of interest" description="Disordered" evidence="5">
    <location>
        <begin position="400"/>
        <end position="432"/>
    </location>
</feature>
<organism evidence="7 8">
    <name type="scientific">Sphaerosporella brunnea</name>
    <dbReference type="NCBI Taxonomy" id="1250544"/>
    <lineage>
        <taxon>Eukaryota</taxon>
        <taxon>Fungi</taxon>
        <taxon>Dikarya</taxon>
        <taxon>Ascomycota</taxon>
        <taxon>Pezizomycotina</taxon>
        <taxon>Pezizomycetes</taxon>
        <taxon>Pezizales</taxon>
        <taxon>Pyronemataceae</taxon>
        <taxon>Sphaerosporella</taxon>
    </lineage>
</organism>
<name>A0A5J5EVS1_9PEZI</name>
<dbReference type="GO" id="GO:0016887">
    <property type="term" value="F:ATP hydrolysis activity"/>
    <property type="evidence" value="ECO:0007669"/>
    <property type="project" value="InterPro"/>
</dbReference>
<dbReference type="CDD" id="cd19481">
    <property type="entry name" value="RecA-like_protease"/>
    <property type="match status" value="1"/>
</dbReference>
<feature type="compositionally biased region" description="Acidic residues" evidence="5">
    <location>
        <begin position="407"/>
        <end position="426"/>
    </location>
</feature>
<proteinExistence type="predicted"/>
<dbReference type="Gene3D" id="3.40.50.300">
    <property type="entry name" value="P-loop containing nucleotide triphosphate hydrolases"/>
    <property type="match status" value="1"/>
</dbReference>
<evidence type="ECO:0000256" key="2">
    <source>
        <dbReference type="ARBA" id="ARBA00022741"/>
    </source>
</evidence>
<feature type="region of interest" description="Disordered" evidence="5">
    <location>
        <begin position="95"/>
        <end position="134"/>
    </location>
</feature>
<dbReference type="InParanoid" id="A0A5J5EVS1"/>
<evidence type="ECO:0000313" key="8">
    <source>
        <dbReference type="Proteomes" id="UP000326924"/>
    </source>
</evidence>
<dbReference type="GO" id="GO:0005741">
    <property type="term" value="C:mitochondrial outer membrane"/>
    <property type="evidence" value="ECO:0007669"/>
    <property type="project" value="UniProtKB-SubCell"/>
</dbReference>
<keyword evidence="3" id="KW-0472">Membrane</keyword>
<reference evidence="7 8" key="1">
    <citation type="submission" date="2019-09" db="EMBL/GenBank/DDBJ databases">
        <title>Draft genome of the ectomycorrhizal ascomycete Sphaerosporella brunnea.</title>
        <authorList>
            <consortium name="DOE Joint Genome Institute"/>
            <person name="Benucci G.M."/>
            <person name="Marozzi G."/>
            <person name="Antonielli L."/>
            <person name="Sanchez S."/>
            <person name="Marco P."/>
            <person name="Wang X."/>
            <person name="Falini L.B."/>
            <person name="Barry K."/>
            <person name="Haridas S."/>
            <person name="Lipzen A."/>
            <person name="Labutti K."/>
            <person name="Grigoriev I.V."/>
            <person name="Murat C."/>
            <person name="Martin F."/>
            <person name="Albertini E."/>
            <person name="Donnini D."/>
            <person name="Bonito G."/>
        </authorList>
    </citation>
    <scope>NUCLEOTIDE SEQUENCE [LARGE SCALE GENOMIC DNA]</scope>
    <source>
        <strain evidence="7 8">Sb_GMNB300</strain>
    </source>
</reference>
<dbReference type="InterPro" id="IPR041569">
    <property type="entry name" value="AAA_lid_3"/>
</dbReference>
<dbReference type="InterPro" id="IPR027417">
    <property type="entry name" value="P-loop_NTPase"/>
</dbReference>
<keyword evidence="4" id="KW-0067">ATP-binding</keyword>
<dbReference type="Pfam" id="PF24581">
    <property type="entry name" value="DUF7608"/>
    <property type="match status" value="1"/>
</dbReference>
<dbReference type="InterPro" id="IPR003959">
    <property type="entry name" value="ATPase_AAA_core"/>
</dbReference>